<protein>
    <submittedName>
        <fullName evidence="2">Fic family protein</fullName>
    </submittedName>
</protein>
<dbReference type="RefSeq" id="WP_377254602.1">
    <property type="nucleotide sequence ID" value="NZ_JBHMAA010000002.1"/>
</dbReference>
<dbReference type="EMBL" id="JBHMAA010000002">
    <property type="protein sequence ID" value="MFB9947344.1"/>
    <property type="molecule type" value="Genomic_DNA"/>
</dbReference>
<gene>
    <name evidence="2" type="ORF">ACFFP0_00720</name>
</gene>
<evidence type="ECO:0000313" key="2">
    <source>
        <dbReference type="EMBL" id="MFB9947344.1"/>
    </source>
</evidence>
<dbReference type="PROSITE" id="PS51459">
    <property type="entry name" value="FIDO"/>
    <property type="match status" value="1"/>
</dbReference>
<dbReference type="Pfam" id="PF02661">
    <property type="entry name" value="Fic"/>
    <property type="match status" value="1"/>
</dbReference>
<accession>A0ABV6A9P8</accession>
<reference evidence="2 3" key="1">
    <citation type="submission" date="2024-09" db="EMBL/GenBank/DDBJ databases">
        <authorList>
            <person name="Sun Q."/>
            <person name="Mori K."/>
        </authorList>
    </citation>
    <scope>NUCLEOTIDE SEQUENCE [LARGE SCALE GENOMIC DNA]</scope>
    <source>
        <strain evidence="2 3">TBRC 4938</strain>
    </source>
</reference>
<comment type="caution">
    <text evidence="2">The sequence shown here is derived from an EMBL/GenBank/DDBJ whole genome shotgun (WGS) entry which is preliminary data.</text>
</comment>
<keyword evidence="3" id="KW-1185">Reference proteome</keyword>
<organism evidence="2 3">
    <name type="scientific">Rhizobium puerariae</name>
    <dbReference type="NCBI Taxonomy" id="1585791"/>
    <lineage>
        <taxon>Bacteria</taxon>
        <taxon>Pseudomonadati</taxon>
        <taxon>Pseudomonadota</taxon>
        <taxon>Alphaproteobacteria</taxon>
        <taxon>Hyphomicrobiales</taxon>
        <taxon>Rhizobiaceae</taxon>
        <taxon>Rhizobium/Agrobacterium group</taxon>
        <taxon>Rhizobium</taxon>
    </lineage>
</organism>
<feature type="domain" description="Fido" evidence="1">
    <location>
        <begin position="54"/>
        <end position="202"/>
    </location>
</feature>
<proteinExistence type="predicted"/>
<dbReference type="SUPFAM" id="SSF140931">
    <property type="entry name" value="Fic-like"/>
    <property type="match status" value="1"/>
</dbReference>
<dbReference type="Gene3D" id="1.10.3290.10">
    <property type="entry name" value="Fido-like domain"/>
    <property type="match status" value="1"/>
</dbReference>
<evidence type="ECO:0000313" key="3">
    <source>
        <dbReference type="Proteomes" id="UP001589692"/>
    </source>
</evidence>
<name>A0ABV6A9P8_9HYPH</name>
<dbReference type="InterPro" id="IPR036597">
    <property type="entry name" value="Fido-like_dom_sf"/>
</dbReference>
<evidence type="ECO:0000259" key="1">
    <source>
        <dbReference type="PROSITE" id="PS51459"/>
    </source>
</evidence>
<dbReference type="InterPro" id="IPR003812">
    <property type="entry name" value="Fido"/>
</dbReference>
<sequence>MTEEDRRHSVAGEAHLIVDEQARAEAEAKNGLLQFDLACHMIMDAIDRGAGWKLRPSTILSLHRAALDGISPYAGNFRPAGVAIQGSEHVPVEAFRVPELIEDLCDYVNDNWAEKNAVHLASYIMWRLNWIHPFSDGNGRTSRMVSYLVLSVKLGMLLPGRNTIPDQIVDNRNPYFNALEAADKAATQGQIDLSEMEALIERMLAVQLAVVMEAATGKHYLGDGA</sequence>
<dbReference type="PANTHER" id="PTHR13504:SF38">
    <property type="entry name" value="FIDO DOMAIN-CONTAINING PROTEIN"/>
    <property type="match status" value="1"/>
</dbReference>
<dbReference type="InterPro" id="IPR040198">
    <property type="entry name" value="Fido_containing"/>
</dbReference>
<dbReference type="PANTHER" id="PTHR13504">
    <property type="entry name" value="FIDO DOMAIN-CONTAINING PROTEIN DDB_G0283145"/>
    <property type="match status" value="1"/>
</dbReference>
<dbReference type="Proteomes" id="UP001589692">
    <property type="component" value="Unassembled WGS sequence"/>
</dbReference>